<dbReference type="KEGG" id="mus:103976250"/>
<dbReference type="InterPro" id="IPR002885">
    <property type="entry name" value="PPR_rpt"/>
</dbReference>
<dbReference type="PROSITE" id="PS51375">
    <property type="entry name" value="PPR"/>
    <property type="match status" value="3"/>
</dbReference>
<sequence>MAKLILRAFPFTKHSFSHYCQQPGSAAPRSSKIVEGRTYKWNVTLRGLLEGNVPAKAILAYALMRRRGVKVDSFTLLFVVKACCLIIHDVVVGKQVHAQVAKLGFQAEVVTQTALLKMYGMFGDLDAAEKVFDETPQRDLVQWHALLAAYSQRNRPCSTMKTAQRMVNESVMPNEVGFVSIISACSQRKALPEGKRWHGYAIKNLAVLDTFVHNVLIDMYAACGCLSDAYNVFKNLRNKNTVSWTSMINAYGDNDHPNEALDLFEEMEAVGERPDEVMMLAVVSICTKLGRSDIGEWIHEYVERCGFGESVRVANALIDMHSKCGNMEKACSTFDRMTRRTLVTWTAMIQGLAMHGHGRAALTRFSQMQREGFRLDEVVVLIMINACSHAGLVEEGKHFFRSMAEEHGMEPWMEHYGSMVDLLCRAGLVNEALDFVMSMPLKPDAVIWRTLVAACRNQGNMNLAAEVLDCMMEMEPEDSGNYVLKSNLHAMIGDWDSVQEVRSSMSCKKVAKTQPAHSYVQPTHHVHVEEVMQNIDEDERRSS</sequence>
<dbReference type="FunFam" id="1.25.40.10:FF:000073">
    <property type="entry name" value="Pentatricopeptide repeat-containing protein chloroplastic"/>
    <property type="match status" value="1"/>
</dbReference>
<dbReference type="InterPro" id="IPR046848">
    <property type="entry name" value="E_motif"/>
</dbReference>
<keyword evidence="5" id="KW-1185">Reference proteome</keyword>
<dbReference type="InterPro" id="IPR046960">
    <property type="entry name" value="PPR_At4g14850-like_plant"/>
</dbReference>
<dbReference type="Gene3D" id="1.25.40.10">
    <property type="entry name" value="Tetratricopeptide repeat domain"/>
    <property type="match status" value="3"/>
</dbReference>
<evidence type="ECO:0000313" key="3">
    <source>
        <dbReference type="EMBL" id="CAG1862259.1"/>
    </source>
</evidence>
<protein>
    <submittedName>
        <fullName evidence="3">(wild Malaysian banana) hypothetical protein</fullName>
    </submittedName>
</protein>
<dbReference type="Proteomes" id="UP000012960">
    <property type="component" value="Unplaced"/>
</dbReference>
<dbReference type="EMBL" id="HG996467">
    <property type="protein sequence ID" value="CAG1862259.1"/>
    <property type="molecule type" value="Genomic_DNA"/>
</dbReference>
<name>A0A804I3K2_MUSAM</name>
<dbReference type="InParanoid" id="A0A804I3K2"/>
<reference evidence="3" key="1">
    <citation type="submission" date="2021-03" db="EMBL/GenBank/DDBJ databases">
        <authorList>
            <consortium name="Genoscope - CEA"/>
            <person name="William W."/>
        </authorList>
    </citation>
    <scope>NUCLEOTIDE SEQUENCE</scope>
    <source>
        <strain evidence="3">Doubled-haploid Pahang</strain>
    </source>
</reference>
<feature type="repeat" description="PPR" evidence="2">
    <location>
        <begin position="376"/>
        <end position="411"/>
    </location>
</feature>
<keyword evidence="1" id="KW-0677">Repeat</keyword>
<dbReference type="GO" id="GO:0003729">
    <property type="term" value="F:mRNA binding"/>
    <property type="evidence" value="ECO:0007669"/>
    <property type="project" value="UniProtKB-ARBA"/>
</dbReference>
<dbReference type="Pfam" id="PF13041">
    <property type="entry name" value="PPR_2"/>
    <property type="match status" value="2"/>
</dbReference>
<evidence type="ECO:0000313" key="4">
    <source>
        <dbReference type="EnsemblPlants" id="Ma02_p16680.1"/>
    </source>
</evidence>
<dbReference type="Pfam" id="PF20431">
    <property type="entry name" value="E_motif"/>
    <property type="match status" value="1"/>
</dbReference>
<dbReference type="Pfam" id="PF13812">
    <property type="entry name" value="PPR_3"/>
    <property type="match status" value="1"/>
</dbReference>
<gene>
    <name evidence="3" type="ORF">GSMUA_71530.1</name>
</gene>
<feature type="repeat" description="PPR" evidence="2">
    <location>
        <begin position="341"/>
        <end position="375"/>
    </location>
</feature>
<dbReference type="EnsemblPlants" id="Ma02_t16680.1">
    <property type="protein sequence ID" value="Ma02_p16680.1"/>
    <property type="gene ID" value="Ma02_g16680"/>
</dbReference>
<dbReference type="PANTHER" id="PTHR47926">
    <property type="entry name" value="PENTATRICOPEPTIDE REPEAT-CONTAINING PROTEIN"/>
    <property type="match status" value="1"/>
</dbReference>
<dbReference type="NCBIfam" id="TIGR00756">
    <property type="entry name" value="PPR"/>
    <property type="match status" value="4"/>
</dbReference>
<reference evidence="4" key="2">
    <citation type="submission" date="2021-05" db="UniProtKB">
        <authorList>
            <consortium name="EnsemblPlants"/>
        </authorList>
    </citation>
    <scope>IDENTIFICATION</scope>
    <source>
        <strain evidence="4">subsp. malaccensis</strain>
    </source>
</reference>
<dbReference type="FunFam" id="1.25.40.10:FF:000090">
    <property type="entry name" value="Pentatricopeptide repeat-containing protein, chloroplastic"/>
    <property type="match status" value="1"/>
</dbReference>
<dbReference type="FunFam" id="1.25.40.10:FF:000344">
    <property type="entry name" value="Pentatricopeptide repeat-containing protein"/>
    <property type="match status" value="1"/>
</dbReference>
<dbReference type="Gramene" id="Ma02_t16680.1">
    <property type="protein sequence ID" value="Ma02_p16680.1"/>
    <property type="gene ID" value="Ma02_g16680"/>
</dbReference>
<dbReference type="OrthoDB" id="185373at2759"/>
<dbReference type="AlphaFoldDB" id="A0A804I3K2"/>
<dbReference type="InterPro" id="IPR011990">
    <property type="entry name" value="TPR-like_helical_dom_sf"/>
</dbReference>
<accession>A0A804I3K2</accession>
<evidence type="ECO:0000256" key="1">
    <source>
        <dbReference type="ARBA" id="ARBA00022737"/>
    </source>
</evidence>
<organism evidence="4 5">
    <name type="scientific">Musa acuminata subsp. malaccensis</name>
    <name type="common">Wild banana</name>
    <name type="synonym">Musa malaccensis</name>
    <dbReference type="NCBI Taxonomy" id="214687"/>
    <lineage>
        <taxon>Eukaryota</taxon>
        <taxon>Viridiplantae</taxon>
        <taxon>Streptophyta</taxon>
        <taxon>Embryophyta</taxon>
        <taxon>Tracheophyta</taxon>
        <taxon>Spermatophyta</taxon>
        <taxon>Magnoliopsida</taxon>
        <taxon>Liliopsida</taxon>
        <taxon>Zingiberales</taxon>
        <taxon>Musaceae</taxon>
        <taxon>Musa</taxon>
    </lineage>
</organism>
<dbReference type="PANTHER" id="PTHR47926:SF412">
    <property type="entry name" value="PENTATRICOPEPTIDE REPEAT-CONTAINING PROTEIN"/>
    <property type="match status" value="1"/>
</dbReference>
<feature type="repeat" description="PPR" evidence="2">
    <location>
        <begin position="240"/>
        <end position="274"/>
    </location>
</feature>
<evidence type="ECO:0000256" key="2">
    <source>
        <dbReference type="PROSITE-ProRule" id="PRU00708"/>
    </source>
</evidence>
<dbReference type="GO" id="GO:0009451">
    <property type="term" value="P:RNA modification"/>
    <property type="evidence" value="ECO:0007669"/>
    <property type="project" value="InterPro"/>
</dbReference>
<evidence type="ECO:0000313" key="5">
    <source>
        <dbReference type="Proteomes" id="UP000012960"/>
    </source>
</evidence>
<proteinExistence type="predicted"/>
<dbReference type="OMA" id="GEWIDHY"/>
<dbReference type="Pfam" id="PF01535">
    <property type="entry name" value="PPR"/>
    <property type="match status" value="2"/>
</dbReference>